<sequence>MNKKLEALFQQNVKGKVALITGASSGIGLTIAKRIAAAGAHVLLVARTQETLEEVKAEIEQKGGHASIFPCDLTDMNAIDELSKQVMAHVDHVDYLINNAGRSIRRAVHESYDRFHDFERTMQLNYFGAVRLVLNLLPHMIKRKNGQIINISSIGVLANATRFSAYVASKAALDAFSRCLSAEVLKHKISITSIYMPLVRTPMIAPTKIYKYVPTLSPDEAADLIVYAIVKRPKRIATHLGRLASITYAIAPDINNILMSIGFNLFPSSTAAIGEQEKLNLLQRAYARLFPGEHW</sequence>
<dbReference type="Pfam" id="PF00106">
    <property type="entry name" value="adh_short"/>
    <property type="match status" value="1"/>
</dbReference>
<feature type="domain" description="Ketoreductase" evidence="4">
    <location>
        <begin position="16"/>
        <end position="200"/>
    </location>
</feature>
<dbReference type="EMBL" id="CP016896">
    <property type="protein sequence ID" value="APV36674.1"/>
    <property type="molecule type" value="Genomic_DNA"/>
</dbReference>
<dbReference type="KEGG" id="asol:BEN76_11870"/>
<evidence type="ECO:0000256" key="2">
    <source>
        <dbReference type="ARBA" id="ARBA00023002"/>
    </source>
</evidence>
<dbReference type="SUPFAM" id="SSF51735">
    <property type="entry name" value="NAD(P)-binding Rossmann-fold domains"/>
    <property type="match status" value="1"/>
</dbReference>
<dbReference type="EMBL" id="CP134206">
    <property type="protein sequence ID" value="WND06594.1"/>
    <property type="molecule type" value="Genomic_DNA"/>
</dbReference>
<dbReference type="PRINTS" id="PR00080">
    <property type="entry name" value="SDRFAMILY"/>
</dbReference>
<dbReference type="Proteomes" id="UP001256400">
    <property type="component" value="Chromosome"/>
</dbReference>
<dbReference type="InterPro" id="IPR020904">
    <property type="entry name" value="Sc_DH/Rdtase_CS"/>
</dbReference>
<evidence type="ECO:0000259" key="4">
    <source>
        <dbReference type="SMART" id="SM00822"/>
    </source>
</evidence>
<dbReference type="Gene3D" id="3.40.50.720">
    <property type="entry name" value="NAD(P)-binding Rossmann-like Domain"/>
    <property type="match status" value="1"/>
</dbReference>
<dbReference type="SMART" id="SM00822">
    <property type="entry name" value="PKS_KR"/>
    <property type="match status" value="1"/>
</dbReference>
<evidence type="ECO:0000313" key="5">
    <source>
        <dbReference type="EMBL" id="APV36674.1"/>
    </source>
</evidence>
<reference evidence="5 7" key="1">
    <citation type="submission" date="2016-08" db="EMBL/GenBank/DDBJ databases">
        <title>Complete genome sequence of Acinetobacter baylyi strain GFJ2.</title>
        <authorList>
            <person name="Tabata M."/>
            <person name="Kuboki S."/>
            <person name="Gibu N."/>
            <person name="Kinouchi Y."/>
            <person name="Vangnai A."/>
            <person name="Kasai D."/>
            <person name="Fukuda M."/>
        </authorList>
    </citation>
    <scope>NUCLEOTIDE SEQUENCE [LARGE SCALE GENOMIC DNA]</scope>
    <source>
        <strain evidence="5 7">GFJ2</strain>
    </source>
</reference>
<evidence type="ECO:0000313" key="7">
    <source>
        <dbReference type="Proteomes" id="UP000185674"/>
    </source>
</evidence>
<dbReference type="Proteomes" id="UP000185674">
    <property type="component" value="Chromosome"/>
</dbReference>
<dbReference type="PANTHER" id="PTHR44196">
    <property type="entry name" value="DEHYDROGENASE/REDUCTASE SDR FAMILY MEMBER 7B"/>
    <property type="match status" value="1"/>
</dbReference>
<dbReference type="eggNOG" id="COG4221">
    <property type="taxonomic scope" value="Bacteria"/>
</dbReference>
<dbReference type="PRINTS" id="PR00081">
    <property type="entry name" value="GDHRDH"/>
</dbReference>
<evidence type="ECO:0000256" key="1">
    <source>
        <dbReference type="ARBA" id="ARBA00006484"/>
    </source>
</evidence>
<dbReference type="GO" id="GO:0016491">
    <property type="term" value="F:oxidoreductase activity"/>
    <property type="evidence" value="ECO:0007669"/>
    <property type="project" value="UniProtKB-KW"/>
</dbReference>
<dbReference type="CDD" id="cd05233">
    <property type="entry name" value="SDR_c"/>
    <property type="match status" value="1"/>
</dbReference>
<dbReference type="GeneID" id="67512913"/>
<name>A0A1P8EKD2_9GAMM</name>
<dbReference type="RefSeq" id="WP_004934161.1">
    <property type="nucleotide sequence ID" value="NZ_BBNM01000002.1"/>
</dbReference>
<dbReference type="PANTHER" id="PTHR44196:SF1">
    <property type="entry name" value="DEHYDROGENASE_REDUCTASE SDR FAMILY MEMBER 7B"/>
    <property type="match status" value="1"/>
</dbReference>
<dbReference type="STRING" id="487316.BEN76_11870"/>
<dbReference type="InterPro" id="IPR002347">
    <property type="entry name" value="SDR_fam"/>
</dbReference>
<dbReference type="GO" id="GO:0016020">
    <property type="term" value="C:membrane"/>
    <property type="evidence" value="ECO:0007669"/>
    <property type="project" value="TreeGrafter"/>
</dbReference>
<accession>A0A1P8EKD2</accession>
<evidence type="ECO:0000313" key="6">
    <source>
        <dbReference type="EMBL" id="WND06594.1"/>
    </source>
</evidence>
<comment type="similarity">
    <text evidence="1 3">Belongs to the short-chain dehydrogenases/reductases (SDR) family.</text>
</comment>
<dbReference type="AlphaFoldDB" id="A0A1P8EKD2"/>
<dbReference type="PROSITE" id="PS00061">
    <property type="entry name" value="ADH_SHORT"/>
    <property type="match status" value="1"/>
</dbReference>
<keyword evidence="2" id="KW-0560">Oxidoreductase</keyword>
<gene>
    <name evidence="5" type="ORF">BEN76_11870</name>
    <name evidence="6" type="ORF">RHP80_05465</name>
</gene>
<organism evidence="5 7">
    <name type="scientific">Acinetobacter soli</name>
    <dbReference type="NCBI Taxonomy" id="487316"/>
    <lineage>
        <taxon>Bacteria</taxon>
        <taxon>Pseudomonadati</taxon>
        <taxon>Pseudomonadota</taxon>
        <taxon>Gammaproteobacteria</taxon>
        <taxon>Moraxellales</taxon>
        <taxon>Moraxellaceae</taxon>
        <taxon>Acinetobacter</taxon>
    </lineage>
</organism>
<evidence type="ECO:0000256" key="3">
    <source>
        <dbReference type="RuleBase" id="RU000363"/>
    </source>
</evidence>
<proteinExistence type="inferred from homology"/>
<reference evidence="6" key="2">
    <citation type="submission" date="2023-09" db="EMBL/GenBank/DDBJ databases">
        <title>Acinetobacter soli.</title>
        <authorList>
            <person name="Kim B."/>
            <person name="Kim D."/>
            <person name="Park D."/>
        </authorList>
    </citation>
    <scope>NUCLEOTIDE SEQUENCE</scope>
    <source>
        <strain evidence="6">2023.05</strain>
    </source>
</reference>
<protein>
    <submittedName>
        <fullName evidence="5">Fatty acyl-CoA reductase</fullName>
    </submittedName>
    <submittedName>
        <fullName evidence="6">SDR family NAD(P)-dependent oxidoreductase</fullName>
    </submittedName>
</protein>
<dbReference type="InterPro" id="IPR057326">
    <property type="entry name" value="KR_dom"/>
</dbReference>
<dbReference type="InterPro" id="IPR036291">
    <property type="entry name" value="NAD(P)-bd_dom_sf"/>
</dbReference>